<reference evidence="2 3" key="1">
    <citation type="submission" date="2021-06" db="EMBL/GenBank/DDBJ databases">
        <authorList>
            <person name="Palmer J.M."/>
        </authorList>
    </citation>
    <scope>NUCLEOTIDE SEQUENCE [LARGE SCALE GENOMIC DNA]</scope>
    <source>
        <strain evidence="2 3">XC_2019</strain>
        <tissue evidence="2">Muscle</tissue>
    </source>
</reference>
<feature type="transmembrane region" description="Helical" evidence="1">
    <location>
        <begin position="69"/>
        <end position="92"/>
    </location>
</feature>
<keyword evidence="3" id="KW-1185">Reference proteome</keyword>
<protein>
    <submittedName>
        <fullName evidence="2">Uncharacterized protein</fullName>
    </submittedName>
</protein>
<gene>
    <name evidence="2" type="ORF">XENOCAPTIV_003573</name>
</gene>
<evidence type="ECO:0000256" key="1">
    <source>
        <dbReference type="SAM" id="Phobius"/>
    </source>
</evidence>
<keyword evidence="1" id="KW-0812">Transmembrane</keyword>
<name>A0ABV0QPQ2_9TELE</name>
<keyword evidence="1" id="KW-1133">Transmembrane helix</keyword>
<organism evidence="2 3">
    <name type="scientific">Xenoophorus captivus</name>
    <dbReference type="NCBI Taxonomy" id="1517983"/>
    <lineage>
        <taxon>Eukaryota</taxon>
        <taxon>Metazoa</taxon>
        <taxon>Chordata</taxon>
        <taxon>Craniata</taxon>
        <taxon>Vertebrata</taxon>
        <taxon>Euteleostomi</taxon>
        <taxon>Actinopterygii</taxon>
        <taxon>Neopterygii</taxon>
        <taxon>Teleostei</taxon>
        <taxon>Neoteleostei</taxon>
        <taxon>Acanthomorphata</taxon>
        <taxon>Ovalentaria</taxon>
        <taxon>Atherinomorphae</taxon>
        <taxon>Cyprinodontiformes</taxon>
        <taxon>Goodeidae</taxon>
        <taxon>Xenoophorus</taxon>
    </lineage>
</organism>
<accession>A0ABV0QPQ2</accession>
<dbReference type="Proteomes" id="UP001434883">
    <property type="component" value="Unassembled WGS sequence"/>
</dbReference>
<keyword evidence="1" id="KW-0472">Membrane</keyword>
<dbReference type="EMBL" id="JAHRIN010018173">
    <property type="protein sequence ID" value="MEQ2197808.1"/>
    <property type="molecule type" value="Genomic_DNA"/>
</dbReference>
<sequence length="108" mass="12368">MFHKKKTHMDSHKAFHCSSCFLFLQGFSFVCFFLFVASFFSPLLPHIFAHLCSFPFPYVSPCFSEFQPVGYIFPTLILHLTVLLLIAHIITLTVSHTSLHCKCFSSDS</sequence>
<feature type="transmembrane region" description="Helical" evidence="1">
    <location>
        <begin position="21"/>
        <end position="49"/>
    </location>
</feature>
<evidence type="ECO:0000313" key="2">
    <source>
        <dbReference type="EMBL" id="MEQ2197808.1"/>
    </source>
</evidence>
<proteinExistence type="predicted"/>
<evidence type="ECO:0000313" key="3">
    <source>
        <dbReference type="Proteomes" id="UP001434883"/>
    </source>
</evidence>
<comment type="caution">
    <text evidence="2">The sequence shown here is derived from an EMBL/GenBank/DDBJ whole genome shotgun (WGS) entry which is preliminary data.</text>
</comment>